<evidence type="ECO:0000313" key="1">
    <source>
        <dbReference type="EMBL" id="EFY87700.1"/>
    </source>
</evidence>
<dbReference type="HOGENOM" id="CLU_918547_0_0_1"/>
<dbReference type="InParanoid" id="E9E8U6"/>
<dbReference type="EMBL" id="GL698523">
    <property type="protein sequence ID" value="EFY87700.1"/>
    <property type="molecule type" value="Genomic_DNA"/>
</dbReference>
<dbReference type="Gene3D" id="3.40.710.10">
    <property type="entry name" value="DD-peptidase/beta-lactamase superfamily"/>
    <property type="match status" value="1"/>
</dbReference>
<name>E9E8U6_METAQ</name>
<gene>
    <name evidence="1" type="ORF">MAC_06294</name>
</gene>
<protein>
    <submittedName>
        <fullName evidence="1">Penicillin-binding protein, putative</fullName>
    </submittedName>
</protein>
<evidence type="ECO:0000313" key="2">
    <source>
        <dbReference type="Proteomes" id="UP000002499"/>
    </source>
</evidence>
<dbReference type="SUPFAM" id="SSF56601">
    <property type="entry name" value="beta-lactamase/transpeptidase-like"/>
    <property type="match status" value="1"/>
</dbReference>
<sequence length="303" mass="33105">MSRTTADREIIRSAPNLAQPYIVLSDGSLHPLEHPEISSSTLRGCAGGIRSSVNDMLKGCQAILPAATTGHPNGTDESKSAQSNILPNAAELFQSAKIINPGSMAAGNCCKGWVRQTTPATLGMISPNRNFSSPVLGKKSPAKLILSHNGDTRGYTSSLCLFPEEGAAIVALTNGTGMSDCTDFIMQVLAQSMFDFEPKNDYVVLAVDAAAAYRSRYYEKFEEALKRHRQVGTERPVRHDFVEEYTRSRFNSAIRLRVAEDGVYGIKIIINGHEGQAYCLITITSTHGPFNRTVRMMLQTRLF</sequence>
<accession>E9E8U6</accession>
<dbReference type="AlphaFoldDB" id="E9E8U6"/>
<dbReference type="Proteomes" id="UP000002499">
    <property type="component" value="Unassembled WGS sequence"/>
</dbReference>
<dbReference type="OrthoDB" id="5946976at2759"/>
<proteinExistence type="predicted"/>
<reference evidence="1 2" key="1">
    <citation type="journal article" date="2011" name="PLoS Genet.">
        <title>Genome sequencing and comparative transcriptomics of the model entomopathogenic fungi Metarhizium anisopliae and M. acridum.</title>
        <authorList>
            <person name="Gao Q."/>
            <person name="Jin K."/>
            <person name="Ying S.H."/>
            <person name="Zhang Y."/>
            <person name="Xiao G."/>
            <person name="Shang Y."/>
            <person name="Duan Z."/>
            <person name="Hu X."/>
            <person name="Xie X.Q."/>
            <person name="Zhou G."/>
            <person name="Peng G."/>
            <person name="Luo Z."/>
            <person name="Huang W."/>
            <person name="Wang B."/>
            <person name="Fang W."/>
            <person name="Wang S."/>
            <person name="Zhong Y."/>
            <person name="Ma L.J."/>
            <person name="St Leger R.J."/>
            <person name="Zhao G.P."/>
            <person name="Pei Y."/>
            <person name="Feng M.G."/>
            <person name="Xia Y."/>
            <person name="Wang C."/>
        </authorList>
    </citation>
    <scope>NUCLEOTIDE SEQUENCE [LARGE SCALE GENOMIC DNA]</scope>
    <source>
        <strain evidence="1 2">CQMa 102</strain>
    </source>
</reference>
<keyword evidence="2" id="KW-1185">Reference proteome</keyword>
<dbReference type="InterPro" id="IPR012338">
    <property type="entry name" value="Beta-lactam/transpept-like"/>
</dbReference>
<organism evidence="2">
    <name type="scientific">Metarhizium acridum (strain CQMa 102)</name>
    <dbReference type="NCBI Taxonomy" id="655827"/>
    <lineage>
        <taxon>Eukaryota</taxon>
        <taxon>Fungi</taxon>
        <taxon>Dikarya</taxon>
        <taxon>Ascomycota</taxon>
        <taxon>Pezizomycotina</taxon>
        <taxon>Sordariomycetes</taxon>
        <taxon>Hypocreomycetidae</taxon>
        <taxon>Hypocreales</taxon>
        <taxon>Clavicipitaceae</taxon>
        <taxon>Metarhizium</taxon>
    </lineage>
</organism>